<gene>
    <name evidence="2" type="ORF">GCM10023196_046340</name>
</gene>
<accession>A0ABP8UGK1</accession>
<feature type="compositionally biased region" description="Basic and acidic residues" evidence="1">
    <location>
        <begin position="191"/>
        <end position="221"/>
    </location>
</feature>
<evidence type="ECO:0000313" key="3">
    <source>
        <dbReference type="Proteomes" id="UP001501442"/>
    </source>
</evidence>
<feature type="region of interest" description="Disordered" evidence="1">
    <location>
        <begin position="184"/>
        <end position="221"/>
    </location>
</feature>
<dbReference type="RefSeq" id="WP_345433037.1">
    <property type="nucleotide sequence ID" value="NZ_BAABHK010000006.1"/>
</dbReference>
<keyword evidence="3" id="KW-1185">Reference proteome</keyword>
<comment type="caution">
    <text evidence="2">The sequence shown here is derived from an EMBL/GenBank/DDBJ whole genome shotgun (WGS) entry which is preliminary data.</text>
</comment>
<dbReference type="EMBL" id="BAABHK010000006">
    <property type="protein sequence ID" value="GAA4628736.1"/>
    <property type="molecule type" value="Genomic_DNA"/>
</dbReference>
<organism evidence="2 3">
    <name type="scientific">Actinoallomurus vinaceus</name>
    <dbReference type="NCBI Taxonomy" id="1080074"/>
    <lineage>
        <taxon>Bacteria</taxon>
        <taxon>Bacillati</taxon>
        <taxon>Actinomycetota</taxon>
        <taxon>Actinomycetes</taxon>
        <taxon>Streptosporangiales</taxon>
        <taxon>Thermomonosporaceae</taxon>
        <taxon>Actinoallomurus</taxon>
    </lineage>
</organism>
<protein>
    <submittedName>
        <fullName evidence="2">Uncharacterized protein</fullName>
    </submittedName>
</protein>
<evidence type="ECO:0000313" key="2">
    <source>
        <dbReference type="EMBL" id="GAA4628736.1"/>
    </source>
</evidence>
<dbReference type="Proteomes" id="UP001501442">
    <property type="component" value="Unassembled WGS sequence"/>
</dbReference>
<evidence type="ECO:0000256" key="1">
    <source>
        <dbReference type="SAM" id="MobiDB-lite"/>
    </source>
</evidence>
<name>A0ABP8UGK1_9ACTN</name>
<sequence length="221" mass="25061">MNDVWEESVERFTAYLPESVSTWLVIIDAAAHARLAASLLPRLGDDVRVLRLGEVSIDDVRAAALEYVDQDHVGLIGFHARNYPEYQEALVLFADWPSRRVKLCLEVWDDNFATLFAEDPQEVARRCDGLRRQLTGERTLTYRAADDAAELLSFDCAPDDWVAYSGLEDLGRLQRARGLRLPLAQRGGRVRPGERERHPAGRGVDHRDHPIRPEVRPDRPG</sequence>
<reference evidence="3" key="1">
    <citation type="journal article" date="2019" name="Int. J. Syst. Evol. Microbiol.">
        <title>The Global Catalogue of Microorganisms (GCM) 10K type strain sequencing project: providing services to taxonomists for standard genome sequencing and annotation.</title>
        <authorList>
            <consortium name="The Broad Institute Genomics Platform"/>
            <consortium name="The Broad Institute Genome Sequencing Center for Infectious Disease"/>
            <person name="Wu L."/>
            <person name="Ma J."/>
        </authorList>
    </citation>
    <scope>NUCLEOTIDE SEQUENCE [LARGE SCALE GENOMIC DNA]</scope>
    <source>
        <strain evidence="3">JCM 17939</strain>
    </source>
</reference>
<proteinExistence type="predicted"/>